<evidence type="ECO:0000313" key="2">
    <source>
        <dbReference type="Proteomes" id="UP000321570"/>
    </source>
</evidence>
<evidence type="ECO:0008006" key="3">
    <source>
        <dbReference type="Google" id="ProtNLM"/>
    </source>
</evidence>
<dbReference type="GO" id="GO:0051959">
    <property type="term" value="F:dynein light intermediate chain binding"/>
    <property type="evidence" value="ECO:0007669"/>
    <property type="project" value="InterPro"/>
</dbReference>
<feature type="non-terminal residue" evidence="1">
    <location>
        <position position="1"/>
    </location>
</feature>
<gene>
    <name evidence="1" type="ORF">WMSIL1_LOCUS8272</name>
</gene>
<dbReference type="PANTHER" id="PTHR45703:SF1">
    <property type="entry name" value="DYNEINS HEAVY CHAIN"/>
    <property type="match status" value="1"/>
</dbReference>
<dbReference type="GO" id="GO:0007018">
    <property type="term" value="P:microtubule-based movement"/>
    <property type="evidence" value="ECO:0007669"/>
    <property type="project" value="InterPro"/>
</dbReference>
<dbReference type="GO" id="GO:0030286">
    <property type="term" value="C:dynein complex"/>
    <property type="evidence" value="ECO:0007669"/>
    <property type="project" value="InterPro"/>
</dbReference>
<feature type="non-terminal residue" evidence="1">
    <location>
        <position position="96"/>
    </location>
</feature>
<dbReference type="EMBL" id="CABIJS010000322">
    <property type="protein sequence ID" value="VUZ49154.1"/>
    <property type="molecule type" value="Genomic_DNA"/>
</dbReference>
<organism evidence="1 2">
    <name type="scientific">Hymenolepis diminuta</name>
    <name type="common">Rat tapeworm</name>
    <dbReference type="NCBI Taxonomy" id="6216"/>
    <lineage>
        <taxon>Eukaryota</taxon>
        <taxon>Metazoa</taxon>
        <taxon>Spiralia</taxon>
        <taxon>Lophotrochozoa</taxon>
        <taxon>Platyhelminthes</taxon>
        <taxon>Cestoda</taxon>
        <taxon>Eucestoda</taxon>
        <taxon>Cyclophyllidea</taxon>
        <taxon>Hymenolepididae</taxon>
        <taxon>Hymenolepis</taxon>
    </lineage>
</organism>
<dbReference type="AlphaFoldDB" id="A0A564YRH6"/>
<name>A0A564YRH6_HYMDI</name>
<protein>
    <recommendedName>
        <fullName evidence="3">Dynein heavy chain linker domain-containing protein</fullName>
    </recommendedName>
</protein>
<dbReference type="Proteomes" id="UP000321570">
    <property type="component" value="Unassembled WGS sequence"/>
</dbReference>
<accession>A0A564YRH6</accession>
<proteinExistence type="predicted"/>
<dbReference type="InterPro" id="IPR026983">
    <property type="entry name" value="DHC"/>
</dbReference>
<evidence type="ECO:0000313" key="1">
    <source>
        <dbReference type="EMBL" id="VUZ49154.1"/>
    </source>
</evidence>
<keyword evidence="2" id="KW-1185">Reference proteome</keyword>
<dbReference type="PANTHER" id="PTHR45703">
    <property type="entry name" value="DYNEIN HEAVY CHAIN"/>
    <property type="match status" value="1"/>
</dbReference>
<dbReference type="GO" id="GO:0045505">
    <property type="term" value="F:dynein intermediate chain binding"/>
    <property type="evidence" value="ECO:0007669"/>
    <property type="project" value="InterPro"/>
</dbReference>
<sequence>YTDIGKAHEIANEVRRLHKQLLEAQQSALLFNSRERLFDMPITNFDRITTLLKDFEPFRVMWIAVSDWLKTQDAVMTDPLSSLDPVAIEKQVTEGY</sequence>
<reference evidence="1 2" key="1">
    <citation type="submission" date="2019-07" db="EMBL/GenBank/DDBJ databases">
        <authorList>
            <person name="Jastrzebski P J."/>
            <person name="Paukszto L."/>
            <person name="Jastrzebski P J."/>
        </authorList>
    </citation>
    <scope>NUCLEOTIDE SEQUENCE [LARGE SCALE GENOMIC DNA]</scope>
    <source>
        <strain evidence="1 2">WMS-il1</strain>
    </source>
</reference>